<dbReference type="RefSeq" id="WP_179421664.1">
    <property type="nucleotide sequence ID" value="NZ_JACCAB010000001.1"/>
</dbReference>
<comment type="caution">
    <text evidence="3">The sequence shown here is derived from an EMBL/GenBank/DDBJ whole genome shotgun (WGS) entry which is preliminary data.</text>
</comment>
<keyword evidence="4" id="KW-1185">Reference proteome</keyword>
<keyword evidence="2" id="KW-0472">Membrane</keyword>
<organism evidence="3 4">
    <name type="scientific">Pedococcus badiiscoriae</name>
    <dbReference type="NCBI Taxonomy" id="642776"/>
    <lineage>
        <taxon>Bacteria</taxon>
        <taxon>Bacillati</taxon>
        <taxon>Actinomycetota</taxon>
        <taxon>Actinomycetes</taxon>
        <taxon>Micrococcales</taxon>
        <taxon>Intrasporangiaceae</taxon>
        <taxon>Pedococcus</taxon>
    </lineage>
</organism>
<dbReference type="AlphaFoldDB" id="A0A852WEU3"/>
<feature type="transmembrane region" description="Helical" evidence="2">
    <location>
        <begin position="29"/>
        <end position="52"/>
    </location>
</feature>
<accession>A0A852WEU3</accession>
<dbReference type="InterPro" id="IPR005754">
    <property type="entry name" value="Sortase"/>
</dbReference>
<keyword evidence="2" id="KW-0812">Transmembrane</keyword>
<feature type="transmembrane region" description="Helical" evidence="2">
    <location>
        <begin position="290"/>
        <end position="311"/>
    </location>
</feature>
<dbReference type="Proteomes" id="UP000573599">
    <property type="component" value="Unassembled WGS sequence"/>
</dbReference>
<protein>
    <submittedName>
        <fullName evidence="3">Sortase A</fullName>
        <ecNumber evidence="3">3.4.22.70</ecNumber>
    </submittedName>
</protein>
<dbReference type="Gene3D" id="2.40.260.10">
    <property type="entry name" value="Sortase"/>
    <property type="match status" value="1"/>
</dbReference>
<dbReference type="CDD" id="cd05830">
    <property type="entry name" value="Sortase_E"/>
    <property type="match status" value="1"/>
</dbReference>
<evidence type="ECO:0000313" key="3">
    <source>
        <dbReference type="EMBL" id="NYG07299.1"/>
    </source>
</evidence>
<dbReference type="SUPFAM" id="SSF63817">
    <property type="entry name" value="Sortase"/>
    <property type="match status" value="1"/>
</dbReference>
<evidence type="ECO:0000313" key="4">
    <source>
        <dbReference type="Proteomes" id="UP000573599"/>
    </source>
</evidence>
<evidence type="ECO:0000256" key="2">
    <source>
        <dbReference type="SAM" id="Phobius"/>
    </source>
</evidence>
<dbReference type="Pfam" id="PF04203">
    <property type="entry name" value="Sortase"/>
    <property type="match status" value="1"/>
</dbReference>
<name>A0A852WEU3_9MICO</name>
<keyword evidence="1 3" id="KW-0378">Hydrolase</keyword>
<dbReference type="InterPro" id="IPR042003">
    <property type="entry name" value="Sortase_E"/>
</dbReference>
<gene>
    <name evidence="3" type="ORF">BJ986_001786</name>
</gene>
<evidence type="ECO:0000256" key="1">
    <source>
        <dbReference type="ARBA" id="ARBA00022801"/>
    </source>
</evidence>
<dbReference type="GO" id="GO:0016787">
    <property type="term" value="F:hydrolase activity"/>
    <property type="evidence" value="ECO:0007669"/>
    <property type="project" value="UniProtKB-KW"/>
</dbReference>
<sequence>MSAVGTSPQVGAGLRLPALTITRSQIGVLLGWVLVAWSVVVAAAIVLAFGIGPVLERNAQARLVEELATRFQATQADRQLQLPQTASGLLGPSTASAPHLADPHDLTLLAPARGDAVALLQIPRLHLSQVVVEGVQPAQLEQGPGHVPGTALPGQPGTAGVVGTRTSYGALFRALPSLRADDEITVATAEGVAHYRVSTAPLGADPYAEGDRPRLVLTTSGPEYVASRAVSLAADLQGAPFAPTPRAGRDLSETGMGGQAGVWKDLVLLLEVLALVTAITIALYRRWHRTSTWLITTPPLVLLVAVAATAFSRMLPAAL</sequence>
<dbReference type="EMBL" id="JACCAB010000001">
    <property type="protein sequence ID" value="NYG07299.1"/>
    <property type="molecule type" value="Genomic_DNA"/>
</dbReference>
<dbReference type="EC" id="3.4.22.70" evidence="3"/>
<dbReference type="InterPro" id="IPR023365">
    <property type="entry name" value="Sortase_dom-sf"/>
</dbReference>
<feature type="transmembrane region" description="Helical" evidence="2">
    <location>
        <begin position="266"/>
        <end position="284"/>
    </location>
</feature>
<keyword evidence="2" id="KW-1133">Transmembrane helix</keyword>
<proteinExistence type="predicted"/>
<reference evidence="3 4" key="1">
    <citation type="submission" date="2020-07" db="EMBL/GenBank/DDBJ databases">
        <title>Sequencing the genomes of 1000 actinobacteria strains.</title>
        <authorList>
            <person name="Klenk H.-P."/>
        </authorList>
    </citation>
    <scope>NUCLEOTIDE SEQUENCE [LARGE SCALE GENOMIC DNA]</scope>
    <source>
        <strain evidence="3 4">DSM 23987</strain>
    </source>
</reference>